<sequence length="795" mass="91559">MPFEVGKLLLQVQYTPKNRQHQQSEQELIESEESDDDKDDSNYFRFQDDELNVQRSQLKQSKPPISKDVDGYLNQRPSYLIPLQVDGGVWRMMRALTKSSEGFFALWKGTLTSCIFDIAFSTLQPLALSSLSAIFLPSNTLSFLPIHQLPHPFKPLSVHVLAHTLTSIALSPLDLCFTAMSYYLDACINPAWISPPCNEFLELLLCLLDHCPAVQLCCEVKQGFYVQDVPILREMLDDNLNVLLFNTTRYPYISDRNIDVFDKFIGLCEEYFTKASFCLMGRLQDKETCNDLNYKKVDYLFEIDSDCLFYGDWQGILNLKPKARIYKFGKYIHSDYTIISYMPIDNIAITRSILENLRFQNYESLAKTAHILMKEIKNILSIKRLMRKTVTSFTIKDVCSERSALKSQSHLRKVTSELGDYDKYDRVFLLQSKVQIINNLYPYTGKQIELKDLNTRIEYKNVCKSTGEQIIWCPVRNNIKLEIIMKKNCAMINVGETLQQCRDNPLVLFTGKEMMNLLKIIEESEKSKNERVIVSQSYFSKLDKSIERFYVSGKIDQGMEYHKHYHKLLLIQAQLKYISQISIKTKPEVLFTKDKNEDYDKENENFHLNIKVYSCHIHYNDYTNALLKRSTSAKIIAPIDNRKASVNEEVEKASDVIAEVGRWNINKGVFKCEAAAKLVNSKGRLYVLNVPPFGTSLFRQIHSGDSETNAHTESITTITDTTSNSPPPHANKLLIEEPIDENSSNENINHNISHSTSNMRIPVLPVFSGDTISTPKATFDKFKRKHYHNIKTNTE</sequence>
<keyword evidence="4" id="KW-0472">Membrane</keyword>
<comment type="subcellular location">
    <subcellularLocation>
        <location evidence="1">Membrane</location>
    </subcellularLocation>
</comment>
<dbReference type="AlphaFoldDB" id="A0A4T0LYY0"/>
<feature type="compositionally biased region" description="Low complexity" evidence="5">
    <location>
        <begin position="712"/>
        <end position="724"/>
    </location>
</feature>
<dbReference type="GO" id="GO:0016020">
    <property type="term" value="C:membrane"/>
    <property type="evidence" value="ECO:0007669"/>
    <property type="project" value="UniProtKB-SubCell"/>
</dbReference>
<dbReference type="InterPro" id="IPR023395">
    <property type="entry name" value="MCP_dom_sf"/>
</dbReference>
<dbReference type="SUPFAM" id="SSF103506">
    <property type="entry name" value="Mitochondrial carrier"/>
    <property type="match status" value="1"/>
</dbReference>
<accession>A0A4T0LYY0</accession>
<reference evidence="6 7" key="1">
    <citation type="submission" date="2019-03" db="EMBL/GenBank/DDBJ databases">
        <title>Sequencing 25 genomes of Wallemia mellicola.</title>
        <authorList>
            <person name="Gostincar C."/>
        </authorList>
    </citation>
    <scope>NUCLEOTIDE SEQUENCE [LARGE SCALE GENOMIC DNA]</scope>
    <source>
        <strain evidence="6 7">EXF-6152</strain>
    </source>
</reference>
<dbReference type="EMBL" id="SPRC01000065">
    <property type="protein sequence ID" value="TIB75379.1"/>
    <property type="molecule type" value="Genomic_DNA"/>
</dbReference>
<keyword evidence="2" id="KW-0812">Transmembrane</keyword>
<organism evidence="6 7">
    <name type="scientific">Wallemia mellicola</name>
    <dbReference type="NCBI Taxonomy" id="1708541"/>
    <lineage>
        <taxon>Eukaryota</taxon>
        <taxon>Fungi</taxon>
        <taxon>Dikarya</taxon>
        <taxon>Basidiomycota</taxon>
        <taxon>Wallemiomycotina</taxon>
        <taxon>Wallemiomycetes</taxon>
        <taxon>Wallemiales</taxon>
        <taxon>Wallemiaceae</taxon>
        <taxon>Wallemia</taxon>
    </lineage>
</organism>
<feature type="region of interest" description="Disordered" evidence="5">
    <location>
        <begin position="16"/>
        <end position="41"/>
    </location>
</feature>
<feature type="region of interest" description="Disordered" evidence="5">
    <location>
        <begin position="708"/>
        <end position="732"/>
    </location>
</feature>
<proteinExistence type="predicted"/>
<evidence type="ECO:0000256" key="2">
    <source>
        <dbReference type="ARBA" id="ARBA00022692"/>
    </source>
</evidence>
<gene>
    <name evidence="6" type="ORF">E3Q22_04030</name>
</gene>
<evidence type="ECO:0000313" key="6">
    <source>
        <dbReference type="EMBL" id="TIB75379.1"/>
    </source>
</evidence>
<evidence type="ECO:0000256" key="5">
    <source>
        <dbReference type="SAM" id="MobiDB-lite"/>
    </source>
</evidence>
<protein>
    <submittedName>
        <fullName evidence="6">Uncharacterized protein</fullName>
    </submittedName>
</protein>
<evidence type="ECO:0000256" key="4">
    <source>
        <dbReference type="ARBA" id="ARBA00023136"/>
    </source>
</evidence>
<evidence type="ECO:0000256" key="3">
    <source>
        <dbReference type="ARBA" id="ARBA00022989"/>
    </source>
</evidence>
<name>A0A4T0LYY0_9BASI</name>
<keyword evidence="3" id="KW-1133">Transmembrane helix</keyword>
<evidence type="ECO:0000256" key="1">
    <source>
        <dbReference type="ARBA" id="ARBA00004370"/>
    </source>
</evidence>
<comment type="caution">
    <text evidence="6">The sequence shown here is derived from an EMBL/GenBank/DDBJ whole genome shotgun (WGS) entry which is preliminary data.</text>
</comment>
<evidence type="ECO:0000313" key="7">
    <source>
        <dbReference type="Proteomes" id="UP000310685"/>
    </source>
</evidence>
<dbReference type="Proteomes" id="UP000310685">
    <property type="component" value="Unassembled WGS sequence"/>
</dbReference>
<feature type="compositionally biased region" description="Acidic residues" evidence="5">
    <location>
        <begin position="27"/>
        <end position="39"/>
    </location>
</feature>
<dbReference type="Gene3D" id="1.50.40.10">
    <property type="entry name" value="Mitochondrial carrier domain"/>
    <property type="match status" value="1"/>
</dbReference>